<evidence type="ECO:0000313" key="3">
    <source>
        <dbReference type="Proteomes" id="UP000191691"/>
    </source>
</evidence>
<keyword evidence="1" id="KW-0732">Signal</keyword>
<evidence type="ECO:0000313" key="2">
    <source>
        <dbReference type="EMBL" id="OQE91575.1"/>
    </source>
</evidence>
<protein>
    <submittedName>
        <fullName evidence="2">Uncharacterized protein</fullName>
    </submittedName>
</protein>
<feature type="signal peptide" evidence="1">
    <location>
        <begin position="1"/>
        <end position="16"/>
    </location>
</feature>
<organism evidence="2 3">
    <name type="scientific">Penicillium nalgiovense</name>
    <dbReference type="NCBI Taxonomy" id="60175"/>
    <lineage>
        <taxon>Eukaryota</taxon>
        <taxon>Fungi</taxon>
        <taxon>Dikarya</taxon>
        <taxon>Ascomycota</taxon>
        <taxon>Pezizomycotina</taxon>
        <taxon>Eurotiomycetes</taxon>
        <taxon>Eurotiomycetidae</taxon>
        <taxon>Eurotiales</taxon>
        <taxon>Aspergillaceae</taxon>
        <taxon>Penicillium</taxon>
    </lineage>
</organism>
<dbReference type="Gene3D" id="2.80.10.50">
    <property type="match status" value="1"/>
</dbReference>
<dbReference type="EMBL" id="MOOB01000009">
    <property type="protein sequence ID" value="OQE91575.1"/>
    <property type="molecule type" value="Genomic_DNA"/>
</dbReference>
<feature type="chain" id="PRO_5012731932" evidence="1">
    <location>
        <begin position="17"/>
        <end position="128"/>
    </location>
</feature>
<dbReference type="OMA" id="ASVYERW"/>
<proteinExistence type="predicted"/>
<sequence>MKASTIITIAFASVSAAQFRIGAVESGAWLKAFPRRPSQPSTPVILDKYFASVYERWDVANQDRGYTMMNVGTGDYISCDDNSCKASTERTTFQLESSHLLGLMAASNSNLPSRESMDNAFDYLPSLD</sequence>
<evidence type="ECO:0000256" key="1">
    <source>
        <dbReference type="SAM" id="SignalP"/>
    </source>
</evidence>
<accession>A0A1V6YVU9</accession>
<comment type="caution">
    <text evidence="2">The sequence shown here is derived from an EMBL/GenBank/DDBJ whole genome shotgun (WGS) entry which is preliminary data.</text>
</comment>
<reference evidence="3" key="1">
    <citation type="journal article" date="2017" name="Nat. Microbiol.">
        <title>Global analysis of biosynthetic gene clusters reveals vast potential of secondary metabolite production in Penicillium species.</title>
        <authorList>
            <person name="Nielsen J.C."/>
            <person name="Grijseels S."/>
            <person name="Prigent S."/>
            <person name="Ji B."/>
            <person name="Dainat J."/>
            <person name="Nielsen K.F."/>
            <person name="Frisvad J.C."/>
            <person name="Workman M."/>
            <person name="Nielsen J."/>
        </authorList>
    </citation>
    <scope>NUCLEOTIDE SEQUENCE [LARGE SCALE GENOMIC DNA]</scope>
    <source>
        <strain evidence="3">IBT 13039</strain>
    </source>
</reference>
<dbReference type="AlphaFoldDB" id="A0A1V6YVU9"/>
<gene>
    <name evidence="2" type="ORF">PENNAL_c0009G10358</name>
</gene>
<name>A0A1V6YVU9_PENNA</name>
<keyword evidence="3" id="KW-1185">Reference proteome</keyword>
<dbReference type="Proteomes" id="UP000191691">
    <property type="component" value="Unassembled WGS sequence"/>
</dbReference>